<keyword evidence="1" id="KW-0472">Membrane</keyword>
<dbReference type="Proteomes" id="UP000440773">
    <property type="component" value="Unassembled WGS sequence"/>
</dbReference>
<protein>
    <submittedName>
        <fullName evidence="2">Uncharacterized protein</fullName>
    </submittedName>
</protein>
<evidence type="ECO:0000313" key="2">
    <source>
        <dbReference type="EMBL" id="KAB5283046.1"/>
    </source>
</evidence>
<evidence type="ECO:0000313" key="3">
    <source>
        <dbReference type="EMBL" id="KAB5324853.1"/>
    </source>
</evidence>
<evidence type="ECO:0000313" key="5">
    <source>
        <dbReference type="Proteomes" id="UP000440773"/>
    </source>
</evidence>
<keyword evidence="1" id="KW-0812">Transmembrane</keyword>
<accession>A0A412THM3</accession>
<dbReference type="Proteomes" id="UP000431177">
    <property type="component" value="Unassembled WGS sequence"/>
</dbReference>
<name>A0A412THM3_BACSE</name>
<dbReference type="RefSeq" id="WP_016660956.1">
    <property type="nucleotide sequence ID" value="NZ_JADMRQ010000002.1"/>
</dbReference>
<dbReference type="EMBL" id="WCLP01000008">
    <property type="protein sequence ID" value="KAB5283046.1"/>
    <property type="molecule type" value="Genomic_DNA"/>
</dbReference>
<proteinExistence type="predicted"/>
<comment type="caution">
    <text evidence="2">The sequence shown here is derived from an EMBL/GenBank/DDBJ whole genome shotgun (WGS) entry which is preliminary data.</text>
</comment>
<dbReference type="EMBL" id="WCLA01000043">
    <property type="protein sequence ID" value="KAB5324853.1"/>
    <property type="molecule type" value="Genomic_DNA"/>
</dbReference>
<evidence type="ECO:0000256" key="1">
    <source>
        <dbReference type="SAM" id="Phobius"/>
    </source>
</evidence>
<evidence type="ECO:0000313" key="4">
    <source>
        <dbReference type="Proteomes" id="UP000431177"/>
    </source>
</evidence>
<feature type="transmembrane region" description="Helical" evidence="1">
    <location>
        <begin position="38"/>
        <end position="60"/>
    </location>
</feature>
<keyword evidence="1" id="KW-1133">Transmembrane helix</keyword>
<reference evidence="4 5" key="1">
    <citation type="journal article" date="2019" name="Nat. Med.">
        <title>A library of human gut bacterial isolates paired with longitudinal multiomics data enables mechanistic microbiome research.</title>
        <authorList>
            <person name="Poyet M."/>
            <person name="Groussin M."/>
            <person name="Gibbons S.M."/>
            <person name="Avila-Pacheco J."/>
            <person name="Jiang X."/>
            <person name="Kearney S.M."/>
            <person name="Perrotta A.R."/>
            <person name="Berdy B."/>
            <person name="Zhao S."/>
            <person name="Lieberman T.D."/>
            <person name="Swanson P.K."/>
            <person name="Smith M."/>
            <person name="Roesemann S."/>
            <person name="Alexander J.E."/>
            <person name="Rich S.A."/>
            <person name="Livny J."/>
            <person name="Vlamakis H."/>
            <person name="Clish C."/>
            <person name="Bullock K."/>
            <person name="Deik A."/>
            <person name="Scott J."/>
            <person name="Pierce K.A."/>
            <person name="Xavier R.J."/>
            <person name="Alm E.J."/>
        </authorList>
    </citation>
    <scope>NUCLEOTIDE SEQUENCE [LARGE SCALE GENOMIC DNA]</scope>
    <source>
        <strain evidence="2 5">BIOML-A17</strain>
        <strain evidence="3 4">BIOML-A2</strain>
    </source>
</reference>
<organism evidence="2 5">
    <name type="scientific">Bacteroides stercoris</name>
    <dbReference type="NCBI Taxonomy" id="46506"/>
    <lineage>
        <taxon>Bacteria</taxon>
        <taxon>Pseudomonadati</taxon>
        <taxon>Bacteroidota</taxon>
        <taxon>Bacteroidia</taxon>
        <taxon>Bacteroidales</taxon>
        <taxon>Bacteroidaceae</taxon>
        <taxon>Bacteroides</taxon>
    </lineage>
</organism>
<gene>
    <name evidence="3" type="ORF">F9950_15760</name>
    <name evidence="2" type="ORF">F9962_04575</name>
</gene>
<dbReference type="AlphaFoldDB" id="A0A412THM3"/>
<sequence length="84" mass="10147">MEGTNWNTEERFITHPAQFPVRLFLIGLQVSDLVMQSVIFFLYTLEFLFLFFWLAFYLAFRWRKVLYAVIMYEGESCITTHLHV</sequence>